<dbReference type="KEGG" id="ure:UREG_01287"/>
<dbReference type="GeneID" id="8444647"/>
<organism evidence="3 4">
    <name type="scientific">Uncinocarpus reesii (strain UAMH 1704)</name>
    <dbReference type="NCBI Taxonomy" id="336963"/>
    <lineage>
        <taxon>Eukaryota</taxon>
        <taxon>Fungi</taxon>
        <taxon>Dikarya</taxon>
        <taxon>Ascomycota</taxon>
        <taxon>Pezizomycotina</taxon>
        <taxon>Eurotiomycetes</taxon>
        <taxon>Eurotiomycetidae</taxon>
        <taxon>Onygenales</taxon>
        <taxon>Onygenaceae</taxon>
        <taxon>Uncinocarpus</taxon>
    </lineage>
</organism>
<dbReference type="Proteomes" id="UP000002058">
    <property type="component" value="Unassembled WGS sequence"/>
</dbReference>
<feature type="compositionally biased region" description="Low complexity" evidence="1">
    <location>
        <begin position="128"/>
        <end position="153"/>
    </location>
</feature>
<sequence>MARKFLFGFLALAASSISVHAKTDLDGCVSTATVNSYSQAINLWYVPETGEICEPLDCGGGRAPVKYTVPGCHAYRGTDTYSPKYLALSTDAPSETGTADTASATTEATITQSSPAQTGMTTVVSRQSSSPAVTSAADTASASQTGSATETGAPATQTTNAAAGLVVGGRMMADKAPSSVRDQVADHESNAVKYYLDREVQFPLQAAALEFVSDEVVDKAARGLLLDADLTAPTELPGHLQEELDNDPEIMDLTDKNCKLWEAIKALGFRTVISAKGHTPLYWEKKRVLADLNSHKVWLRNELMEQARSEHFRNAPTKRLNTHLNGTDGDAASPQSLPLPRLLIEERRLIVELIRLKTSELSEDEILERRFARMDLWVRLQDRTETKRPGLQRKRHQ</sequence>
<evidence type="ECO:0000256" key="2">
    <source>
        <dbReference type="SAM" id="SignalP"/>
    </source>
</evidence>
<feature type="compositionally biased region" description="Low complexity" evidence="1">
    <location>
        <begin position="94"/>
        <end position="114"/>
    </location>
</feature>
<dbReference type="STRING" id="336963.C4JH36"/>
<dbReference type="eggNOG" id="ENOG502SQV7">
    <property type="taxonomic scope" value="Eukaryota"/>
</dbReference>
<feature type="signal peptide" evidence="2">
    <location>
        <begin position="1"/>
        <end position="21"/>
    </location>
</feature>
<dbReference type="OrthoDB" id="3942074at2759"/>
<evidence type="ECO:0000313" key="4">
    <source>
        <dbReference type="Proteomes" id="UP000002058"/>
    </source>
</evidence>
<keyword evidence="2" id="KW-0732">Signal</keyword>
<keyword evidence="4" id="KW-1185">Reference proteome</keyword>
<dbReference type="PANTHER" id="PTHR37535">
    <property type="entry name" value="FLUG DOMAIN PROTEIN"/>
    <property type="match status" value="1"/>
</dbReference>
<proteinExistence type="predicted"/>
<reference evidence="4" key="1">
    <citation type="journal article" date="2009" name="Genome Res.">
        <title>Comparative genomic analyses of the human fungal pathogens Coccidioides and their relatives.</title>
        <authorList>
            <person name="Sharpton T.J."/>
            <person name="Stajich J.E."/>
            <person name="Rounsley S.D."/>
            <person name="Gardner M.J."/>
            <person name="Wortman J.R."/>
            <person name="Jordar V.S."/>
            <person name="Maiti R."/>
            <person name="Kodira C.D."/>
            <person name="Neafsey D.E."/>
            <person name="Zeng Q."/>
            <person name="Hung C.-Y."/>
            <person name="McMahan C."/>
            <person name="Muszewska A."/>
            <person name="Grynberg M."/>
            <person name="Mandel M.A."/>
            <person name="Kellner E.M."/>
            <person name="Barker B.M."/>
            <person name="Galgiani J.N."/>
            <person name="Orbach M.J."/>
            <person name="Kirkland T.N."/>
            <person name="Cole G.T."/>
            <person name="Henn M.R."/>
            <person name="Birren B.W."/>
            <person name="Taylor J.W."/>
        </authorList>
    </citation>
    <scope>NUCLEOTIDE SEQUENCE [LARGE SCALE GENOMIC DNA]</scope>
    <source>
        <strain evidence="4">UAMH 1704</strain>
    </source>
</reference>
<accession>C4JH36</accession>
<dbReference type="InParanoid" id="C4JH36"/>
<dbReference type="VEuPathDB" id="FungiDB:UREG_01287"/>
<name>C4JH36_UNCRE</name>
<dbReference type="InterPro" id="IPR021842">
    <property type="entry name" value="DUF3435"/>
</dbReference>
<dbReference type="PANTHER" id="PTHR37535:SF4">
    <property type="entry name" value="FLUG DOMAIN-CONTAINING PROTEIN"/>
    <property type="match status" value="1"/>
</dbReference>
<evidence type="ECO:0000256" key="1">
    <source>
        <dbReference type="SAM" id="MobiDB-lite"/>
    </source>
</evidence>
<protein>
    <submittedName>
        <fullName evidence="3">Uncharacterized protein</fullName>
    </submittedName>
</protein>
<dbReference type="Pfam" id="PF11917">
    <property type="entry name" value="DUF3435"/>
    <property type="match status" value="1"/>
</dbReference>
<dbReference type="EMBL" id="CH476615">
    <property type="protein sequence ID" value="EEP76438.1"/>
    <property type="molecule type" value="Genomic_DNA"/>
</dbReference>
<evidence type="ECO:0000313" key="3">
    <source>
        <dbReference type="EMBL" id="EEP76438.1"/>
    </source>
</evidence>
<feature type="region of interest" description="Disordered" evidence="1">
    <location>
        <begin position="92"/>
        <end position="159"/>
    </location>
</feature>
<dbReference type="RefSeq" id="XP_002541771.1">
    <property type="nucleotide sequence ID" value="XM_002541725.1"/>
</dbReference>
<dbReference type="HOGENOM" id="CLU_694819_0_0_1"/>
<dbReference type="AlphaFoldDB" id="C4JH36"/>
<feature type="chain" id="PRO_5002937687" evidence="2">
    <location>
        <begin position="22"/>
        <end position="397"/>
    </location>
</feature>
<feature type="compositionally biased region" description="Polar residues" evidence="1">
    <location>
        <begin position="115"/>
        <end position="127"/>
    </location>
</feature>
<gene>
    <name evidence="3" type="ORF">UREG_01287</name>
</gene>